<gene>
    <name evidence="1" type="ORF">QFC22_003812</name>
</gene>
<protein>
    <submittedName>
        <fullName evidence="1">Uncharacterized protein</fullName>
    </submittedName>
</protein>
<evidence type="ECO:0000313" key="1">
    <source>
        <dbReference type="EMBL" id="KAJ9118592.1"/>
    </source>
</evidence>
<dbReference type="EMBL" id="JASBWU010000010">
    <property type="protein sequence ID" value="KAJ9118592.1"/>
    <property type="molecule type" value="Genomic_DNA"/>
</dbReference>
<dbReference type="Proteomes" id="UP001243375">
    <property type="component" value="Unassembled WGS sequence"/>
</dbReference>
<evidence type="ECO:0000313" key="2">
    <source>
        <dbReference type="Proteomes" id="UP001243375"/>
    </source>
</evidence>
<accession>A0ACC2X758</accession>
<proteinExistence type="predicted"/>
<comment type="caution">
    <text evidence="1">The sequence shown here is derived from an EMBL/GenBank/DDBJ whole genome shotgun (WGS) entry which is preliminary data.</text>
</comment>
<name>A0ACC2X758_9TREE</name>
<sequence>MTMYRPDTAHSHVAALSELDSNDPSNAPSGRPYTHYVPSAAGEMKALHEKTLRIFNQEAWVKPMEEAMKKLERRHQASFEDIRICYGKLLQSMNDAISMHEDKYSGLEEYCKKVDAENKALHSRSLGEAKSRQHYSTEDRTPNSDFGNDPRSVSVVSNRSSLDGADYASDGRPVLPPDHFYSPPVTIASDDGSIREGSSSITAAQGGSQINRDGHVTHPGTSNDPKKYFFKGTRDRVQKGHVWTAAKRLGSKVKGRLRAGRKGGRRKAHPQQGAAKGGEVEPGDICPSPDIPRTRYS</sequence>
<organism evidence="1 2">
    <name type="scientific">Naganishia vaughanmartiniae</name>
    <dbReference type="NCBI Taxonomy" id="1424756"/>
    <lineage>
        <taxon>Eukaryota</taxon>
        <taxon>Fungi</taxon>
        <taxon>Dikarya</taxon>
        <taxon>Basidiomycota</taxon>
        <taxon>Agaricomycotina</taxon>
        <taxon>Tremellomycetes</taxon>
        <taxon>Filobasidiales</taxon>
        <taxon>Filobasidiaceae</taxon>
        <taxon>Naganishia</taxon>
    </lineage>
</organism>
<keyword evidence="2" id="KW-1185">Reference proteome</keyword>
<reference evidence="1" key="1">
    <citation type="submission" date="2023-04" db="EMBL/GenBank/DDBJ databases">
        <title>Draft Genome sequencing of Naganishia species isolated from polar environments using Oxford Nanopore Technology.</title>
        <authorList>
            <person name="Leo P."/>
            <person name="Venkateswaran K."/>
        </authorList>
    </citation>
    <scope>NUCLEOTIDE SEQUENCE</scope>
    <source>
        <strain evidence="1">MNA-CCFEE 5425</strain>
    </source>
</reference>